<proteinExistence type="predicted"/>
<gene>
    <name evidence="2" type="ORF">LY11_00694</name>
</gene>
<accession>A0A327T2H9</accession>
<protein>
    <submittedName>
        <fullName evidence="2">Uncharacterized protein</fullName>
    </submittedName>
</protein>
<organism evidence="2 3">
    <name type="scientific">Pedobacter cryoconitis</name>
    <dbReference type="NCBI Taxonomy" id="188932"/>
    <lineage>
        <taxon>Bacteria</taxon>
        <taxon>Pseudomonadati</taxon>
        <taxon>Bacteroidota</taxon>
        <taxon>Sphingobacteriia</taxon>
        <taxon>Sphingobacteriales</taxon>
        <taxon>Sphingobacteriaceae</taxon>
        <taxon>Pedobacter</taxon>
    </lineage>
</organism>
<comment type="caution">
    <text evidence="2">The sequence shown here is derived from an EMBL/GenBank/DDBJ whole genome shotgun (WGS) entry which is preliminary data.</text>
</comment>
<reference evidence="2 3" key="1">
    <citation type="submission" date="2018-06" db="EMBL/GenBank/DDBJ databases">
        <title>Genomic Encyclopedia of Archaeal and Bacterial Type Strains, Phase II (KMG-II): from individual species to whole genera.</title>
        <authorList>
            <person name="Goeker M."/>
        </authorList>
    </citation>
    <scope>NUCLEOTIDE SEQUENCE [LARGE SCALE GENOMIC DNA]</scope>
    <source>
        <strain evidence="2 3">DSM 14825</strain>
    </source>
</reference>
<evidence type="ECO:0000313" key="3">
    <source>
        <dbReference type="Proteomes" id="UP000249754"/>
    </source>
</evidence>
<keyword evidence="1" id="KW-0732">Signal</keyword>
<dbReference type="RefSeq" id="WP_111632334.1">
    <property type="nucleotide sequence ID" value="NZ_QLLR01000002.1"/>
</dbReference>
<dbReference type="Proteomes" id="UP000249754">
    <property type="component" value="Unassembled WGS sequence"/>
</dbReference>
<sequence length="280" mass="32105">MKLTHYITPLLLLFSIRAAAQTDTPSFKYRKPLFDFAYQKPVFKLENEQLTNKNKFLRFSVVTGYREGVQPISGQYGSNFNSSIDTVTGLQLVTMYNSSIADILTYGMVRHNNIVLEVDDPSKYLYEPKYGDKESWIRKNTFCYELGLPIGVIKGRTTLDEYLANAFGVKFGTEKRMVKVLILVRTSKVDKLKSAGKGEEKYDLKGYFNNTSLDRLSLPIAEAGLPPMINETGYNNTVDLDLKIDSWSNLLDLRKELHRYDLDLIDGMRELEMFVIKKNN</sequence>
<feature type="signal peptide" evidence="1">
    <location>
        <begin position="1"/>
        <end position="20"/>
    </location>
</feature>
<name>A0A327T2H9_9SPHI</name>
<dbReference type="AlphaFoldDB" id="A0A327T2H9"/>
<dbReference type="OrthoDB" id="749317at2"/>
<dbReference type="STRING" id="188932.AY601_0862"/>
<evidence type="ECO:0000313" key="2">
    <source>
        <dbReference type="EMBL" id="RAJ35451.1"/>
    </source>
</evidence>
<evidence type="ECO:0000256" key="1">
    <source>
        <dbReference type="SAM" id="SignalP"/>
    </source>
</evidence>
<dbReference type="EMBL" id="QLLR01000002">
    <property type="protein sequence ID" value="RAJ35451.1"/>
    <property type="molecule type" value="Genomic_DNA"/>
</dbReference>
<feature type="chain" id="PRO_5016257417" evidence="1">
    <location>
        <begin position="21"/>
        <end position="280"/>
    </location>
</feature>